<dbReference type="InterPro" id="IPR011010">
    <property type="entry name" value="DNA_brk_join_enz"/>
</dbReference>
<dbReference type="GO" id="GO:0003677">
    <property type="term" value="F:DNA binding"/>
    <property type="evidence" value="ECO:0007669"/>
    <property type="project" value="InterPro"/>
</dbReference>
<dbReference type="InterPro" id="IPR013762">
    <property type="entry name" value="Integrase-like_cat_sf"/>
</dbReference>
<proteinExistence type="predicted"/>
<dbReference type="PANTHER" id="PTHR21446:SF12">
    <property type="entry name" value="POTASSIUM CHANNEL TETRAMERIZATION DOMAIN CONTAINING 1"/>
    <property type="match status" value="1"/>
</dbReference>
<dbReference type="AlphaFoldDB" id="A0A6J8AMT1"/>
<evidence type="ECO:0000313" key="4">
    <source>
        <dbReference type="Proteomes" id="UP000507470"/>
    </source>
</evidence>
<feature type="compositionally biased region" description="Low complexity" evidence="2">
    <location>
        <begin position="159"/>
        <end position="175"/>
    </location>
</feature>
<dbReference type="EMBL" id="CACVKT020001721">
    <property type="protein sequence ID" value="CAC5370547.1"/>
    <property type="molecule type" value="Genomic_DNA"/>
</dbReference>
<dbReference type="GO" id="GO:0006310">
    <property type="term" value="P:DNA recombination"/>
    <property type="evidence" value="ECO:0007669"/>
    <property type="project" value="UniProtKB-KW"/>
</dbReference>
<name>A0A6J8AMT1_MYTCO</name>
<organism evidence="3 4">
    <name type="scientific">Mytilus coruscus</name>
    <name type="common">Sea mussel</name>
    <dbReference type="NCBI Taxonomy" id="42192"/>
    <lineage>
        <taxon>Eukaryota</taxon>
        <taxon>Metazoa</taxon>
        <taxon>Spiralia</taxon>
        <taxon>Lophotrochozoa</taxon>
        <taxon>Mollusca</taxon>
        <taxon>Bivalvia</taxon>
        <taxon>Autobranchia</taxon>
        <taxon>Pteriomorphia</taxon>
        <taxon>Mytilida</taxon>
        <taxon>Mytiloidea</taxon>
        <taxon>Mytilidae</taxon>
        <taxon>Mytilinae</taxon>
        <taxon>Mytilus</taxon>
    </lineage>
</organism>
<dbReference type="Proteomes" id="UP000507470">
    <property type="component" value="Unassembled WGS sequence"/>
</dbReference>
<gene>
    <name evidence="3" type="ORF">MCOR_9348</name>
</gene>
<accession>A0A6J8AMT1</accession>
<dbReference type="PANTHER" id="PTHR21446">
    <property type="entry name" value="DUF3504 DOMAIN-CONTAINING PROTEIN"/>
    <property type="match status" value="1"/>
</dbReference>
<reference evidence="3 4" key="1">
    <citation type="submission" date="2020-06" db="EMBL/GenBank/DDBJ databases">
        <authorList>
            <person name="Li R."/>
            <person name="Bekaert M."/>
        </authorList>
    </citation>
    <scope>NUCLEOTIDE SEQUENCE [LARGE SCALE GENOMIC DNA]</scope>
    <source>
        <strain evidence="4">wild</strain>
    </source>
</reference>
<evidence type="ECO:0000256" key="1">
    <source>
        <dbReference type="ARBA" id="ARBA00023172"/>
    </source>
</evidence>
<feature type="compositionally biased region" description="Polar residues" evidence="2">
    <location>
        <begin position="143"/>
        <end position="158"/>
    </location>
</feature>
<dbReference type="Gene3D" id="1.10.443.10">
    <property type="entry name" value="Intergrase catalytic core"/>
    <property type="match status" value="1"/>
</dbReference>
<dbReference type="GO" id="GO:0015074">
    <property type="term" value="P:DNA integration"/>
    <property type="evidence" value="ECO:0007669"/>
    <property type="project" value="InterPro"/>
</dbReference>
<evidence type="ECO:0000256" key="2">
    <source>
        <dbReference type="SAM" id="MobiDB-lite"/>
    </source>
</evidence>
<keyword evidence="4" id="KW-1185">Reference proteome</keyword>
<sequence length="175" mass="19259">MTYNESNKTHYGIDSRENSQEQRMYANHENTAICPAASLDYILQPLQYPKANLWYAAQPVGKNKLAGMMARISSAAGLSKRHTNHCIEATVATGLKQRGVDLLSILSITGHRNVKSLDSYIEGPSDSDCRKIRSVLQNLGQDNTSSSNYNALTSQSASVPTTVTPNNNTTLRREQ</sequence>
<keyword evidence="1" id="KW-0233">DNA recombination</keyword>
<dbReference type="SUPFAM" id="SSF56349">
    <property type="entry name" value="DNA breaking-rejoining enzymes"/>
    <property type="match status" value="1"/>
</dbReference>
<dbReference type="OrthoDB" id="6123923at2759"/>
<feature type="region of interest" description="Disordered" evidence="2">
    <location>
        <begin position="143"/>
        <end position="175"/>
    </location>
</feature>
<evidence type="ECO:0000313" key="3">
    <source>
        <dbReference type="EMBL" id="CAC5370547.1"/>
    </source>
</evidence>
<protein>
    <submittedName>
        <fullName evidence="3">KCTD1_15</fullName>
    </submittedName>
</protein>
<dbReference type="InterPro" id="IPR052787">
    <property type="entry name" value="MAVS"/>
</dbReference>